<dbReference type="InterPro" id="IPR042173">
    <property type="entry name" value="RNase_J_2"/>
</dbReference>
<dbReference type="PIRSF" id="PIRSF004803">
    <property type="entry name" value="RnjA"/>
    <property type="match status" value="1"/>
</dbReference>
<evidence type="ECO:0000313" key="14">
    <source>
        <dbReference type="EMBL" id="KKQ75550.1"/>
    </source>
</evidence>
<dbReference type="Pfam" id="PF07521">
    <property type="entry name" value="RMMBL"/>
    <property type="match status" value="1"/>
</dbReference>
<feature type="binding site" evidence="12">
    <location>
        <position position="138"/>
    </location>
    <ligand>
        <name>Zn(2+)</name>
        <dbReference type="ChEBI" id="CHEBI:29105"/>
        <label>1</label>
        <note>catalytic</note>
    </ligand>
</feature>
<dbReference type="HAMAP" id="MF_01491">
    <property type="entry name" value="RNase_J_bact"/>
    <property type="match status" value="1"/>
</dbReference>
<reference evidence="14 15" key="1">
    <citation type="journal article" date="2015" name="Nature">
        <title>rRNA introns, odd ribosomes, and small enigmatic genomes across a large radiation of phyla.</title>
        <authorList>
            <person name="Brown C.T."/>
            <person name="Hug L.A."/>
            <person name="Thomas B.C."/>
            <person name="Sharon I."/>
            <person name="Castelle C.J."/>
            <person name="Singh A."/>
            <person name="Wilkins M.J."/>
            <person name="Williams K.H."/>
            <person name="Banfield J.F."/>
        </authorList>
    </citation>
    <scope>NUCLEOTIDE SEQUENCE [LARGE SCALE GENOMIC DNA]</scope>
</reference>
<dbReference type="PANTHER" id="PTHR43694">
    <property type="entry name" value="RIBONUCLEASE J"/>
    <property type="match status" value="1"/>
</dbReference>
<evidence type="ECO:0000256" key="4">
    <source>
        <dbReference type="ARBA" id="ARBA00022759"/>
    </source>
</evidence>
<comment type="cofactor">
    <cofactor evidence="12">
        <name>Zn(2+)</name>
        <dbReference type="ChEBI" id="CHEBI:29105"/>
    </cofactor>
    <text evidence="12">Binds 2 Zn(2+) ions per subunit. It is not clear if Zn(2+) or Mg(2+) is physiologically important.</text>
</comment>
<organism evidence="14 15">
    <name type="scientific">Candidatus Woesebacteria bacterium GW2011_GWB1_38_5b</name>
    <dbReference type="NCBI Taxonomy" id="1618569"/>
    <lineage>
        <taxon>Bacteria</taxon>
        <taxon>Candidatus Woeseibacteriota</taxon>
    </lineage>
</organism>
<keyword evidence="12" id="KW-0106">Calcium</keyword>
<feature type="binding site" evidence="12">
    <location>
        <position position="70"/>
    </location>
    <ligand>
        <name>Zn(2+)</name>
        <dbReference type="ChEBI" id="CHEBI:29105"/>
        <label>1</label>
        <note>catalytic</note>
    </ligand>
</feature>
<dbReference type="EMBL" id="LBUZ01000009">
    <property type="protein sequence ID" value="KKQ75550.1"/>
    <property type="molecule type" value="Genomic_DNA"/>
</dbReference>
<dbReference type="Gene3D" id="3.40.50.10710">
    <property type="entry name" value="Metallo-hydrolase/oxidoreductase"/>
    <property type="match status" value="1"/>
</dbReference>
<feature type="binding site" evidence="12">
    <location>
        <position position="72"/>
    </location>
    <ligand>
        <name>Zn(2+)</name>
        <dbReference type="ChEBI" id="CHEBI:29105"/>
        <label>1</label>
        <note>catalytic</note>
    </ligand>
</feature>
<keyword evidence="9" id="KW-0698">rRNA processing</keyword>
<dbReference type="Proteomes" id="UP000034181">
    <property type="component" value="Unassembled WGS sequence"/>
</dbReference>
<evidence type="ECO:0000256" key="6">
    <source>
        <dbReference type="ARBA" id="ARBA00022833"/>
    </source>
</evidence>
<keyword evidence="5 9" id="KW-0378">Hydrolase</keyword>
<dbReference type="InterPro" id="IPR011108">
    <property type="entry name" value="RMMBL"/>
</dbReference>
<dbReference type="InterPro" id="IPR041636">
    <property type="entry name" value="RNase_J_C"/>
</dbReference>
<evidence type="ECO:0000256" key="2">
    <source>
        <dbReference type="ARBA" id="ARBA00022722"/>
    </source>
</evidence>
<evidence type="ECO:0000256" key="3">
    <source>
        <dbReference type="ARBA" id="ARBA00022723"/>
    </source>
</evidence>
<comment type="subcellular location">
    <subcellularLocation>
        <location evidence="9">Cytoplasm</location>
    </subcellularLocation>
</comment>
<dbReference type="Pfam" id="PF00753">
    <property type="entry name" value="Lactamase_B"/>
    <property type="match status" value="1"/>
</dbReference>
<comment type="similarity">
    <text evidence="9">Belongs to the metallo-beta-lactamase superfamily. RNA-metabolizing metallo-beta-lactamase-like family. Bacterial RNase J subfamily.</text>
</comment>
<dbReference type="GO" id="GO:0006364">
    <property type="term" value="P:rRNA processing"/>
    <property type="evidence" value="ECO:0007669"/>
    <property type="project" value="UniProtKB-UniRule"/>
</dbReference>
<gene>
    <name evidence="9" type="primary">rnj</name>
    <name evidence="14" type="ORF">US96_C0009G0008</name>
</gene>
<dbReference type="CDD" id="cd07714">
    <property type="entry name" value="RNaseJ_MBL-fold"/>
    <property type="match status" value="1"/>
</dbReference>
<name>A0A0G0KJ32_9BACT</name>
<sequence length="550" mass="61173">MEKSLKYIPLGGVTGVTKNMHLYEYENQVLIVDCGLGFADETMIGIDLMLPDISYLTKNNKKIVGIAITHGHEDHFGALPYVLPDLPGKFDIYATPLTAAFINEKLKEFSVNRKAISVNFDRDIVLGNFLLSFIRVTHSVPDTANIFIKTPVGNIFHGSDFKFDQTPYDGKKTDFAKIVKRSDEGIMCLLSDSLGSERPGFTASEREVAEKIYTEMKSTRGKFIFTTYSSNISRLNQVLDAARLLGRKVGFVGRSLLKAKDIGTSLGYMKMDKSWEIDPKDIRQFNDKQIVVIVAGSQGQENSALSRIANGDHKDITINPNDCVVFSSDPIPGNEVAVNAVIDDISKAGARVLYSDITERLHVSGHGSQGDLSLMLNLVRPAKVIPIGGTYKHMVAYKNLAKRNGMRDEDIILPDDGQEVIFTKNQAKLGRKIPLQNVYVDQVSGEEVETFVLRDRERISKDGVVVIMAEIDSYGNLIDRPNIVVRGLSTTETQEVVVGLSSEIKNNLKSKKNKVSDWNYMRRSVGTIAEHYLVKKLKKRPLVIPVVIEV</sequence>
<accession>A0A0G0KJ32</accession>
<feature type="active site" description="Proton donor" evidence="10">
    <location>
        <position position="192"/>
    </location>
</feature>
<dbReference type="GO" id="GO:0004534">
    <property type="term" value="F:5'-3' RNA exonuclease activity"/>
    <property type="evidence" value="ECO:0007669"/>
    <property type="project" value="UniProtKB-UniRule"/>
</dbReference>
<evidence type="ECO:0000256" key="7">
    <source>
        <dbReference type="ARBA" id="ARBA00022839"/>
    </source>
</evidence>
<dbReference type="InterPro" id="IPR004613">
    <property type="entry name" value="RNase_J"/>
</dbReference>
<comment type="subunit">
    <text evidence="9">Homodimer, may be a subunit of the RNA degradosome.</text>
</comment>
<dbReference type="AlphaFoldDB" id="A0A0G0KJ32"/>
<protein>
    <recommendedName>
        <fullName evidence="9">Ribonuclease J</fullName>
        <shortName evidence="9">RNase J</shortName>
        <ecNumber evidence="9">3.1.-.-</ecNumber>
    </recommendedName>
</protein>
<keyword evidence="4 9" id="KW-0255">Endonuclease</keyword>
<evidence type="ECO:0000256" key="5">
    <source>
        <dbReference type="ARBA" id="ARBA00022801"/>
    </source>
</evidence>
<evidence type="ECO:0000256" key="12">
    <source>
        <dbReference type="PIRSR" id="PIRSR004803-3"/>
    </source>
</evidence>
<evidence type="ECO:0000256" key="10">
    <source>
        <dbReference type="PIRSR" id="PIRSR004803-1"/>
    </source>
</evidence>
<proteinExistence type="inferred from homology"/>
<feature type="binding site" evidence="9 11">
    <location>
        <begin position="362"/>
        <end position="366"/>
    </location>
    <ligand>
        <name>substrate</name>
    </ligand>
</feature>
<dbReference type="Gene3D" id="3.10.20.580">
    <property type="match status" value="1"/>
</dbReference>
<dbReference type="Pfam" id="PF17770">
    <property type="entry name" value="RNase_J_C"/>
    <property type="match status" value="1"/>
</dbReference>
<keyword evidence="7 9" id="KW-0269">Exonuclease</keyword>
<evidence type="ECO:0000256" key="1">
    <source>
        <dbReference type="ARBA" id="ARBA00022490"/>
    </source>
</evidence>
<keyword evidence="6 12" id="KW-0862">Zinc</keyword>
<dbReference type="EC" id="3.1.-.-" evidence="9"/>
<dbReference type="PANTHER" id="PTHR43694:SF1">
    <property type="entry name" value="RIBONUCLEASE J"/>
    <property type="match status" value="1"/>
</dbReference>
<dbReference type="GO" id="GO:0005737">
    <property type="term" value="C:cytoplasm"/>
    <property type="evidence" value="ECO:0007669"/>
    <property type="project" value="UniProtKB-SubCell"/>
</dbReference>
<keyword evidence="2 9" id="KW-0540">Nuclease</keyword>
<evidence type="ECO:0000256" key="9">
    <source>
        <dbReference type="HAMAP-Rule" id="MF_01491"/>
    </source>
</evidence>
<feature type="binding site" evidence="12">
    <location>
        <position position="441"/>
    </location>
    <ligand>
        <name>Ca(2+)</name>
        <dbReference type="ChEBI" id="CHEBI:29108"/>
    </ligand>
</feature>
<dbReference type="Pfam" id="PF22505">
    <property type="entry name" value="RNase_J_b_CASP"/>
    <property type="match status" value="1"/>
</dbReference>
<evidence type="ECO:0000259" key="13">
    <source>
        <dbReference type="SMART" id="SM00849"/>
    </source>
</evidence>
<feature type="binding site" evidence="12">
    <location>
        <position position="45"/>
    </location>
    <ligand>
        <name>Ca(2+)</name>
        <dbReference type="ChEBI" id="CHEBI:29108"/>
    </ligand>
</feature>
<evidence type="ECO:0000256" key="11">
    <source>
        <dbReference type="PIRSR" id="PIRSR004803-2"/>
    </source>
</evidence>
<dbReference type="InterPro" id="IPR036866">
    <property type="entry name" value="RibonucZ/Hydroxyglut_hydro"/>
</dbReference>
<dbReference type="InterPro" id="IPR001279">
    <property type="entry name" value="Metallo-B-lactamas"/>
</dbReference>
<dbReference type="InterPro" id="IPR030854">
    <property type="entry name" value="RNase_J_bac"/>
</dbReference>
<dbReference type="InterPro" id="IPR055132">
    <property type="entry name" value="RNase_J_b_CASP"/>
</dbReference>
<dbReference type="Gene3D" id="3.60.15.10">
    <property type="entry name" value="Ribonuclease Z/Hydroxyacylglutathione hydrolase-like"/>
    <property type="match status" value="1"/>
</dbReference>
<comment type="cofactor">
    <cofactor evidence="12">
        <name>Ca(2+)</name>
        <dbReference type="ChEBI" id="CHEBI:29108"/>
    </cofactor>
    <text evidence="12">Binds 1 Ca(2+) cation per subunit. Seen in 1 crystal structure, it is not clear if it is physiologically important.</text>
</comment>
<comment type="function">
    <text evidence="9">An RNase that has 5'-3' exonuclease and possibly endonuclease activity. Involved in maturation of rRNA and in some organisms also mRNA maturation and/or decay.</text>
</comment>
<feature type="binding site" evidence="12">
    <location>
        <position position="160"/>
    </location>
    <ligand>
        <name>Zn(2+)</name>
        <dbReference type="ChEBI" id="CHEBI:29105"/>
        <label>1</label>
        <note>catalytic</note>
    </ligand>
</feature>
<feature type="binding site" evidence="12">
    <location>
        <position position="74"/>
    </location>
    <ligand>
        <name>Zn(2+)</name>
        <dbReference type="ChEBI" id="CHEBI:29105"/>
        <label>1</label>
        <note>catalytic</note>
    </ligand>
</feature>
<dbReference type="NCBIfam" id="TIGR00649">
    <property type="entry name" value="MG423"/>
    <property type="match status" value="1"/>
</dbReference>
<feature type="binding site" evidence="12">
    <location>
        <position position="75"/>
    </location>
    <ligand>
        <name>Zn(2+)</name>
        <dbReference type="ChEBI" id="CHEBI:29105"/>
        <label>1</label>
        <note>catalytic</note>
    </ligand>
</feature>
<dbReference type="GO" id="GO:0003723">
    <property type="term" value="F:RNA binding"/>
    <property type="evidence" value="ECO:0007669"/>
    <property type="project" value="UniProtKB-UniRule"/>
</dbReference>
<evidence type="ECO:0000313" key="15">
    <source>
        <dbReference type="Proteomes" id="UP000034181"/>
    </source>
</evidence>
<keyword evidence="8 9" id="KW-0694">RNA-binding</keyword>
<keyword evidence="3 12" id="KW-0479">Metal-binding</keyword>
<dbReference type="SMART" id="SM00849">
    <property type="entry name" value="Lactamase_B"/>
    <property type="match status" value="1"/>
</dbReference>
<evidence type="ECO:0000256" key="8">
    <source>
        <dbReference type="ARBA" id="ARBA00022884"/>
    </source>
</evidence>
<dbReference type="SUPFAM" id="SSF56281">
    <property type="entry name" value="Metallo-hydrolase/oxidoreductase"/>
    <property type="match status" value="1"/>
</dbReference>
<feature type="binding site" evidence="11">
    <location>
        <begin position="229"/>
        <end position="231"/>
    </location>
    <ligand>
        <name>substrate</name>
    </ligand>
</feature>
<dbReference type="GO" id="GO:0004521">
    <property type="term" value="F:RNA endonuclease activity"/>
    <property type="evidence" value="ECO:0007669"/>
    <property type="project" value="UniProtKB-UniRule"/>
</dbReference>
<keyword evidence="1 9" id="KW-0963">Cytoplasm</keyword>
<feature type="domain" description="Metallo-beta-lactamase" evidence="13">
    <location>
        <begin position="17"/>
        <end position="216"/>
    </location>
</feature>
<feature type="binding site" evidence="12">
    <location>
        <position position="47"/>
    </location>
    <ligand>
        <name>Ca(2+)</name>
        <dbReference type="ChEBI" id="CHEBI:29108"/>
    </ligand>
</feature>
<feature type="active site" description="Proton acceptor" evidence="10">
    <location>
        <position position="366"/>
    </location>
</feature>
<dbReference type="PATRIC" id="fig|1618569.3.peg.266"/>
<comment type="caution">
    <text evidence="14">The sequence shown here is derived from an EMBL/GenBank/DDBJ whole genome shotgun (WGS) entry which is preliminary data.</text>
</comment>
<dbReference type="GO" id="GO:0008270">
    <property type="term" value="F:zinc ion binding"/>
    <property type="evidence" value="ECO:0007669"/>
    <property type="project" value="InterPro"/>
</dbReference>